<keyword evidence="12" id="KW-1185">Reference proteome</keyword>
<dbReference type="PROSITE" id="PS50089">
    <property type="entry name" value="ZF_RING_2"/>
    <property type="match status" value="1"/>
</dbReference>
<dbReference type="SMART" id="SM00184">
    <property type="entry name" value="RING"/>
    <property type="match status" value="1"/>
</dbReference>
<accession>A0AAD3SGU8</accession>
<dbReference type="SUPFAM" id="SSF57850">
    <property type="entry name" value="RING/U-box"/>
    <property type="match status" value="1"/>
</dbReference>
<feature type="region of interest" description="Disordered" evidence="9">
    <location>
        <begin position="238"/>
        <end position="270"/>
    </location>
</feature>
<dbReference type="AlphaFoldDB" id="A0AAD3SGU8"/>
<keyword evidence="7" id="KW-0862">Zinc</keyword>
<dbReference type="PANTHER" id="PTHR15710:SF34">
    <property type="entry name" value="E3 UBIQUITIN-PROTEIN LIGASE RHC1A-RELATED"/>
    <property type="match status" value="1"/>
</dbReference>
<dbReference type="Pfam" id="PF13639">
    <property type="entry name" value="zf-RING_2"/>
    <property type="match status" value="1"/>
</dbReference>
<keyword evidence="5 8" id="KW-0863">Zinc-finger</keyword>
<evidence type="ECO:0000313" key="12">
    <source>
        <dbReference type="Proteomes" id="UP001279734"/>
    </source>
</evidence>
<feature type="domain" description="RING-type" evidence="10">
    <location>
        <begin position="190"/>
        <end position="231"/>
    </location>
</feature>
<evidence type="ECO:0000256" key="2">
    <source>
        <dbReference type="ARBA" id="ARBA00012483"/>
    </source>
</evidence>
<evidence type="ECO:0000256" key="3">
    <source>
        <dbReference type="ARBA" id="ARBA00022679"/>
    </source>
</evidence>
<dbReference type="InterPro" id="IPR013083">
    <property type="entry name" value="Znf_RING/FYVE/PHD"/>
</dbReference>
<dbReference type="InterPro" id="IPR001841">
    <property type="entry name" value="Znf_RING"/>
</dbReference>
<evidence type="ECO:0000256" key="1">
    <source>
        <dbReference type="ARBA" id="ARBA00000900"/>
    </source>
</evidence>
<proteinExistence type="predicted"/>
<comment type="caution">
    <text evidence="11">The sequence shown here is derived from an EMBL/GenBank/DDBJ whole genome shotgun (WGS) entry which is preliminary data.</text>
</comment>
<reference evidence="11" key="1">
    <citation type="submission" date="2023-05" db="EMBL/GenBank/DDBJ databases">
        <title>Nepenthes gracilis genome sequencing.</title>
        <authorList>
            <person name="Fukushima K."/>
        </authorList>
    </citation>
    <scope>NUCLEOTIDE SEQUENCE</scope>
    <source>
        <strain evidence="11">SING2019-196</strain>
    </source>
</reference>
<evidence type="ECO:0000256" key="9">
    <source>
        <dbReference type="SAM" id="MobiDB-lite"/>
    </source>
</evidence>
<evidence type="ECO:0000259" key="10">
    <source>
        <dbReference type="PROSITE" id="PS50089"/>
    </source>
</evidence>
<keyword evidence="4" id="KW-0479">Metal-binding</keyword>
<dbReference type="GO" id="GO:0061630">
    <property type="term" value="F:ubiquitin protein ligase activity"/>
    <property type="evidence" value="ECO:0007669"/>
    <property type="project" value="UniProtKB-EC"/>
</dbReference>
<evidence type="ECO:0000256" key="7">
    <source>
        <dbReference type="ARBA" id="ARBA00022833"/>
    </source>
</evidence>
<dbReference type="CDD" id="cd16667">
    <property type="entry name" value="RING-H2_RNF126-like"/>
    <property type="match status" value="1"/>
</dbReference>
<dbReference type="EMBL" id="BSYO01000010">
    <property type="protein sequence ID" value="GMH10337.1"/>
    <property type="molecule type" value="Genomic_DNA"/>
</dbReference>
<keyword evidence="3" id="KW-0808">Transferase</keyword>
<protein>
    <recommendedName>
        <fullName evidence="2">RING-type E3 ubiquitin transferase</fullName>
        <ecNumber evidence="2">2.3.2.27</ecNumber>
    </recommendedName>
</protein>
<dbReference type="FunFam" id="3.30.40.10:FF:000022">
    <property type="entry name" value="E3 ubiquitin-protein ligase RING1-like"/>
    <property type="match status" value="1"/>
</dbReference>
<evidence type="ECO:0000313" key="11">
    <source>
        <dbReference type="EMBL" id="GMH10337.1"/>
    </source>
</evidence>
<dbReference type="Gene3D" id="3.30.40.10">
    <property type="entry name" value="Zinc/RING finger domain, C3HC4 (zinc finger)"/>
    <property type="match status" value="1"/>
</dbReference>
<evidence type="ECO:0000256" key="6">
    <source>
        <dbReference type="ARBA" id="ARBA00022786"/>
    </source>
</evidence>
<keyword evidence="6" id="KW-0833">Ubl conjugation pathway</keyword>
<dbReference type="EC" id="2.3.2.27" evidence="2"/>
<dbReference type="GO" id="GO:0008270">
    <property type="term" value="F:zinc ion binding"/>
    <property type="evidence" value="ECO:0007669"/>
    <property type="project" value="UniProtKB-KW"/>
</dbReference>
<dbReference type="GO" id="GO:0016567">
    <property type="term" value="P:protein ubiquitination"/>
    <property type="evidence" value="ECO:0007669"/>
    <property type="project" value="TreeGrafter"/>
</dbReference>
<name>A0AAD3SGU8_NEPGR</name>
<gene>
    <name evidence="11" type="ORF">Nepgr_012178</name>
</gene>
<dbReference type="Proteomes" id="UP001279734">
    <property type="component" value="Unassembled WGS sequence"/>
</dbReference>
<evidence type="ECO:0000256" key="4">
    <source>
        <dbReference type="ARBA" id="ARBA00022723"/>
    </source>
</evidence>
<feature type="compositionally biased region" description="Polar residues" evidence="9">
    <location>
        <begin position="245"/>
        <end position="270"/>
    </location>
</feature>
<dbReference type="PANTHER" id="PTHR15710">
    <property type="entry name" value="E3 UBIQUITIN-PROTEIN LIGASE PRAJA"/>
    <property type="match status" value="1"/>
</dbReference>
<sequence>MNKSRGLPWVLDRFSSLSTLNSCGSVRQAVHPPSQGMTCPHCNGGFVQELEEIGGHPDHILGLMGAVDSLMWSNDPEQRFGLMEALDAFMGQRRRSIFNPERSSWLIFQGQVPATIPRSSAFELLLNGRPGIGFSQGNNGDFFIGPGLQELIEQITTNGRRGPLPAPDSAIDAMPTVKITQSHLRTDSHCPVCKDKFELGTDARKMPCDHIYHSECIIPWLVRHNSCPVCRLELPSPGTTAAHHGQSSGSWNRSHVGSNSGARENSQNQGRRNRLSFLWPF</sequence>
<comment type="catalytic activity">
    <reaction evidence="1">
        <text>S-ubiquitinyl-[E2 ubiquitin-conjugating enzyme]-L-cysteine + [acceptor protein]-L-lysine = [E2 ubiquitin-conjugating enzyme]-L-cysteine + N(6)-ubiquitinyl-[acceptor protein]-L-lysine.</text>
        <dbReference type="EC" id="2.3.2.27"/>
    </reaction>
</comment>
<evidence type="ECO:0000256" key="8">
    <source>
        <dbReference type="PROSITE-ProRule" id="PRU00175"/>
    </source>
</evidence>
<organism evidence="11 12">
    <name type="scientific">Nepenthes gracilis</name>
    <name type="common">Slender pitcher plant</name>
    <dbReference type="NCBI Taxonomy" id="150966"/>
    <lineage>
        <taxon>Eukaryota</taxon>
        <taxon>Viridiplantae</taxon>
        <taxon>Streptophyta</taxon>
        <taxon>Embryophyta</taxon>
        <taxon>Tracheophyta</taxon>
        <taxon>Spermatophyta</taxon>
        <taxon>Magnoliopsida</taxon>
        <taxon>eudicotyledons</taxon>
        <taxon>Gunneridae</taxon>
        <taxon>Pentapetalae</taxon>
        <taxon>Caryophyllales</taxon>
        <taxon>Nepenthaceae</taxon>
        <taxon>Nepenthes</taxon>
    </lineage>
</organism>
<evidence type="ECO:0000256" key="5">
    <source>
        <dbReference type="ARBA" id="ARBA00022771"/>
    </source>
</evidence>
<dbReference type="GO" id="GO:0005737">
    <property type="term" value="C:cytoplasm"/>
    <property type="evidence" value="ECO:0007669"/>
    <property type="project" value="TreeGrafter"/>
</dbReference>